<organism evidence="6 7">
    <name type="scientific">Pseudolycoriella hygida</name>
    <dbReference type="NCBI Taxonomy" id="35572"/>
    <lineage>
        <taxon>Eukaryota</taxon>
        <taxon>Metazoa</taxon>
        <taxon>Ecdysozoa</taxon>
        <taxon>Arthropoda</taxon>
        <taxon>Hexapoda</taxon>
        <taxon>Insecta</taxon>
        <taxon>Pterygota</taxon>
        <taxon>Neoptera</taxon>
        <taxon>Endopterygota</taxon>
        <taxon>Diptera</taxon>
        <taxon>Nematocera</taxon>
        <taxon>Sciaroidea</taxon>
        <taxon>Sciaridae</taxon>
        <taxon>Pseudolycoriella</taxon>
    </lineage>
</organism>
<keyword evidence="3" id="KW-0863">Zinc-finger</keyword>
<dbReference type="SUPFAM" id="SSF140996">
    <property type="entry name" value="Hermes dimerisation domain"/>
    <property type="match status" value="1"/>
</dbReference>
<gene>
    <name evidence="6" type="primary">T_14</name>
    <name evidence="6" type="ORF">Bhyg_03336</name>
</gene>
<dbReference type="PANTHER" id="PTHR46481:SF10">
    <property type="entry name" value="ZINC FINGER BED DOMAIN-CONTAINING PROTEIN 39"/>
    <property type="match status" value="1"/>
</dbReference>
<dbReference type="EMBL" id="WJQU01000001">
    <property type="protein sequence ID" value="KAJ6648111.1"/>
    <property type="molecule type" value="Genomic_DNA"/>
</dbReference>
<keyword evidence="7" id="KW-1185">Reference proteome</keyword>
<dbReference type="SUPFAM" id="SSF53098">
    <property type="entry name" value="Ribonuclease H-like"/>
    <property type="match status" value="1"/>
</dbReference>
<comment type="caution">
    <text evidence="6">The sequence shown here is derived from an EMBL/GenBank/DDBJ whole genome shotgun (WGS) entry which is preliminary data.</text>
</comment>
<protein>
    <submittedName>
        <fullName evidence="6">Transposable element Hobo transposase</fullName>
    </submittedName>
</protein>
<evidence type="ECO:0000256" key="1">
    <source>
        <dbReference type="ARBA" id="ARBA00004123"/>
    </source>
</evidence>
<dbReference type="AlphaFoldDB" id="A0A9Q0NEH4"/>
<dbReference type="GO" id="GO:0005634">
    <property type="term" value="C:nucleus"/>
    <property type="evidence" value="ECO:0007669"/>
    <property type="project" value="UniProtKB-SubCell"/>
</dbReference>
<sequence length="312" mass="35818">MWLSDIKAFSTNISTTSLLNHVEKDHKMSFSSKSVEESTKSLHDYFATERTVPSSNKTVVKFILIRDLVLLCCRDLLPFNLVDGQGLRDFLEKYKVSAVDDLPHRTSISRALTTVYTDCKSWLVDHVRSNCPATVAVTFDGWSDKYRRRNYVTLTLHYVNKFYELINLTLSTSHFPDRHQAKVILPFIESLLDTFRLSQKKIYMVTDAASNMKATCNLGSYENISRVGHALHNLVNVDGFRQTESLNGLVKKVKNIVKALRYRTDEFEKLTKDQALLAAEISEWSEVLLEDDDDDEAEELLQALFHPVKMIR</sequence>
<evidence type="ECO:0000313" key="6">
    <source>
        <dbReference type="EMBL" id="KAJ6648111.1"/>
    </source>
</evidence>
<keyword evidence="2" id="KW-0479">Metal-binding</keyword>
<evidence type="ECO:0000256" key="4">
    <source>
        <dbReference type="ARBA" id="ARBA00022833"/>
    </source>
</evidence>
<keyword evidence="4" id="KW-0862">Zinc</keyword>
<comment type="subcellular location">
    <subcellularLocation>
        <location evidence="1">Nucleus</location>
    </subcellularLocation>
</comment>
<dbReference type="PANTHER" id="PTHR46481">
    <property type="entry name" value="ZINC FINGER BED DOMAIN-CONTAINING PROTEIN 4"/>
    <property type="match status" value="1"/>
</dbReference>
<accession>A0A9Q0NEH4</accession>
<evidence type="ECO:0000256" key="5">
    <source>
        <dbReference type="ARBA" id="ARBA00023242"/>
    </source>
</evidence>
<name>A0A9Q0NEH4_9DIPT</name>
<evidence type="ECO:0000313" key="7">
    <source>
        <dbReference type="Proteomes" id="UP001151699"/>
    </source>
</evidence>
<evidence type="ECO:0000256" key="2">
    <source>
        <dbReference type="ARBA" id="ARBA00022723"/>
    </source>
</evidence>
<dbReference type="GO" id="GO:0008270">
    <property type="term" value="F:zinc ion binding"/>
    <property type="evidence" value="ECO:0007669"/>
    <property type="project" value="UniProtKB-KW"/>
</dbReference>
<dbReference type="InterPro" id="IPR012337">
    <property type="entry name" value="RNaseH-like_sf"/>
</dbReference>
<reference evidence="6" key="1">
    <citation type="submission" date="2022-07" db="EMBL/GenBank/DDBJ databases">
        <authorList>
            <person name="Trinca V."/>
            <person name="Uliana J.V.C."/>
            <person name="Torres T.T."/>
            <person name="Ward R.J."/>
            <person name="Monesi N."/>
        </authorList>
    </citation>
    <scope>NUCLEOTIDE SEQUENCE</scope>
    <source>
        <strain evidence="6">HSMRA1968</strain>
        <tissue evidence="6">Whole embryos</tissue>
    </source>
</reference>
<dbReference type="InterPro" id="IPR052035">
    <property type="entry name" value="ZnF_BED_domain_contain"/>
</dbReference>
<keyword evidence="5" id="KW-0539">Nucleus</keyword>
<proteinExistence type="predicted"/>
<evidence type="ECO:0000256" key="3">
    <source>
        <dbReference type="ARBA" id="ARBA00022771"/>
    </source>
</evidence>
<dbReference type="OrthoDB" id="2438421at2759"/>
<dbReference type="Proteomes" id="UP001151699">
    <property type="component" value="Chromosome A"/>
</dbReference>